<evidence type="ECO:0000313" key="2">
    <source>
        <dbReference type="EMBL" id="WUM21078.1"/>
    </source>
</evidence>
<evidence type="ECO:0000313" key="3">
    <source>
        <dbReference type="Proteomes" id="UP001432128"/>
    </source>
</evidence>
<dbReference type="AlphaFoldDB" id="A0AAU4K4N5"/>
<dbReference type="RefSeq" id="WP_328858245.1">
    <property type="nucleotide sequence ID" value="NZ_CP108021.1"/>
</dbReference>
<organism evidence="2 3">
    <name type="scientific">Williamsia herbipolensis</name>
    <dbReference type="NCBI Taxonomy" id="1603258"/>
    <lineage>
        <taxon>Bacteria</taxon>
        <taxon>Bacillati</taxon>
        <taxon>Actinomycetota</taxon>
        <taxon>Actinomycetes</taxon>
        <taxon>Mycobacteriales</taxon>
        <taxon>Nocardiaceae</taxon>
        <taxon>Williamsia</taxon>
    </lineage>
</organism>
<dbReference type="PROSITE" id="PS51186">
    <property type="entry name" value="GNAT"/>
    <property type="match status" value="1"/>
</dbReference>
<dbReference type="SUPFAM" id="SSF55729">
    <property type="entry name" value="Acyl-CoA N-acyltransferases (Nat)"/>
    <property type="match status" value="1"/>
</dbReference>
<dbReference type="EMBL" id="CP108021">
    <property type="protein sequence ID" value="WUM21078.1"/>
    <property type="molecule type" value="Genomic_DNA"/>
</dbReference>
<dbReference type="InterPro" id="IPR000182">
    <property type="entry name" value="GNAT_dom"/>
</dbReference>
<evidence type="ECO:0000259" key="1">
    <source>
        <dbReference type="PROSITE" id="PS51186"/>
    </source>
</evidence>
<feature type="domain" description="N-acetyltransferase" evidence="1">
    <location>
        <begin position="23"/>
        <end position="163"/>
    </location>
</feature>
<dbReference type="Proteomes" id="UP001432128">
    <property type="component" value="Chromosome"/>
</dbReference>
<dbReference type="Pfam" id="PF13527">
    <property type="entry name" value="Acetyltransf_9"/>
    <property type="match status" value="1"/>
</dbReference>
<sequence>MSAEPHERNIDRAGAAAPALRRAHTADLSASDLAAIRALMTDAFAGDFDDDDFDHALGGVHVMAQRASGDVLGHAAVVQRQLAVGDRVCRVGYVEAVAVSSAAQRQGLGSALMAAVEDIVDAAYDIGALAASEAGMRLYRSRGWVPWEGPLRAVAAEGVVDTPDDQDCVLVFGAPIRTGAIDLGAVLVADRRRGDPW</sequence>
<dbReference type="Gene3D" id="3.40.630.30">
    <property type="match status" value="1"/>
</dbReference>
<dbReference type="GO" id="GO:0016747">
    <property type="term" value="F:acyltransferase activity, transferring groups other than amino-acyl groups"/>
    <property type="evidence" value="ECO:0007669"/>
    <property type="project" value="InterPro"/>
</dbReference>
<name>A0AAU4K4N5_9NOCA</name>
<gene>
    <name evidence="2" type="ORF">OG579_04515</name>
</gene>
<reference evidence="2 3" key="1">
    <citation type="submission" date="2022-10" db="EMBL/GenBank/DDBJ databases">
        <title>The complete genomes of actinobacterial strains from the NBC collection.</title>
        <authorList>
            <person name="Joergensen T.S."/>
            <person name="Alvarez Arevalo M."/>
            <person name="Sterndorff E.B."/>
            <person name="Faurdal D."/>
            <person name="Vuksanovic O."/>
            <person name="Mourched A.-S."/>
            <person name="Charusanti P."/>
            <person name="Shaw S."/>
            <person name="Blin K."/>
            <person name="Weber T."/>
        </authorList>
    </citation>
    <scope>NUCLEOTIDE SEQUENCE [LARGE SCALE GENOMIC DNA]</scope>
    <source>
        <strain evidence="2 3">NBC_00319</strain>
    </source>
</reference>
<protein>
    <submittedName>
        <fullName evidence="2">GNAT family N-acetyltransferase</fullName>
    </submittedName>
</protein>
<dbReference type="CDD" id="cd04301">
    <property type="entry name" value="NAT_SF"/>
    <property type="match status" value="1"/>
</dbReference>
<dbReference type="InterPro" id="IPR016181">
    <property type="entry name" value="Acyl_CoA_acyltransferase"/>
</dbReference>
<dbReference type="KEGG" id="whr:OG579_04515"/>
<keyword evidence="3" id="KW-1185">Reference proteome</keyword>
<proteinExistence type="predicted"/>
<accession>A0AAU4K4N5</accession>